<dbReference type="CDD" id="cd00685">
    <property type="entry name" value="Trans_IPPS_HT"/>
    <property type="match status" value="1"/>
</dbReference>
<dbReference type="InterPro" id="IPR000092">
    <property type="entry name" value="Polyprenyl_synt"/>
</dbReference>
<evidence type="ECO:0000256" key="4">
    <source>
        <dbReference type="ARBA" id="ARBA00022723"/>
    </source>
</evidence>
<evidence type="ECO:0000256" key="1">
    <source>
        <dbReference type="ARBA" id="ARBA00001946"/>
    </source>
</evidence>
<evidence type="ECO:0000256" key="2">
    <source>
        <dbReference type="ARBA" id="ARBA00006706"/>
    </source>
</evidence>
<proteinExistence type="inferred from homology"/>
<comment type="similarity">
    <text evidence="2 6">Belongs to the FPP/GGPP synthase family.</text>
</comment>
<reference evidence="7 8" key="1">
    <citation type="journal article" date="2017" name="BMC Genomics">
        <title>Comparative genomic and phylogenomic analyses of the Bifidobacteriaceae family.</title>
        <authorList>
            <person name="Lugli G.A."/>
            <person name="Milani C."/>
            <person name="Turroni F."/>
            <person name="Duranti S."/>
            <person name="Mancabelli L."/>
            <person name="Mangifesta M."/>
            <person name="Ferrario C."/>
            <person name="Modesto M."/>
            <person name="Mattarelli P."/>
            <person name="Jiri K."/>
            <person name="van Sinderen D."/>
            <person name="Ventura M."/>
        </authorList>
    </citation>
    <scope>NUCLEOTIDE SEQUENCE [LARGE SCALE GENOMIC DNA]</scope>
    <source>
        <strain evidence="7 8">DSM 24762</strain>
    </source>
</reference>
<dbReference type="SFLD" id="SFLDS00005">
    <property type="entry name" value="Isoprenoid_Synthase_Type_I"/>
    <property type="match status" value="1"/>
</dbReference>
<name>A0A261F5A5_9BIFI</name>
<dbReference type="InterPro" id="IPR033749">
    <property type="entry name" value="Polyprenyl_synt_CS"/>
</dbReference>
<dbReference type="GO" id="GO:0046872">
    <property type="term" value="F:metal ion binding"/>
    <property type="evidence" value="ECO:0007669"/>
    <property type="project" value="UniProtKB-KW"/>
</dbReference>
<organism evidence="7 8">
    <name type="scientific">Alloscardovia macacae</name>
    <dbReference type="NCBI Taxonomy" id="1160091"/>
    <lineage>
        <taxon>Bacteria</taxon>
        <taxon>Bacillati</taxon>
        <taxon>Actinomycetota</taxon>
        <taxon>Actinomycetes</taxon>
        <taxon>Bifidobacteriales</taxon>
        <taxon>Bifidobacteriaceae</taxon>
        <taxon>Alloscardovia</taxon>
    </lineage>
</organism>
<evidence type="ECO:0000256" key="5">
    <source>
        <dbReference type="ARBA" id="ARBA00022842"/>
    </source>
</evidence>
<dbReference type="Gene3D" id="1.10.600.10">
    <property type="entry name" value="Farnesyl Diphosphate Synthase"/>
    <property type="match status" value="1"/>
</dbReference>
<keyword evidence="3 6" id="KW-0808">Transferase</keyword>
<evidence type="ECO:0000256" key="6">
    <source>
        <dbReference type="RuleBase" id="RU004466"/>
    </source>
</evidence>
<evidence type="ECO:0000313" key="8">
    <source>
        <dbReference type="Proteomes" id="UP000243657"/>
    </source>
</evidence>
<dbReference type="SUPFAM" id="SSF48576">
    <property type="entry name" value="Terpenoid synthases"/>
    <property type="match status" value="1"/>
</dbReference>
<dbReference type="AlphaFoldDB" id="A0A261F5A5"/>
<comment type="caution">
    <text evidence="7">The sequence shown here is derived from an EMBL/GenBank/DDBJ whole genome shotgun (WGS) entry which is preliminary data.</text>
</comment>
<dbReference type="PANTHER" id="PTHR12001:SF85">
    <property type="entry name" value="SHORT CHAIN ISOPRENYL DIPHOSPHATE SYNTHASE"/>
    <property type="match status" value="1"/>
</dbReference>
<dbReference type="InterPro" id="IPR008949">
    <property type="entry name" value="Isoprenoid_synthase_dom_sf"/>
</dbReference>
<dbReference type="PROSITE" id="PS00723">
    <property type="entry name" value="POLYPRENYL_SYNTHASE_1"/>
    <property type="match status" value="1"/>
</dbReference>
<sequence>MWKHARYISFTKIIPVDNLTSPAAYAHSEQALTASAVNARLEDIIRSAWEKNAQHFPHVQASDVLSLISHVGEQGVASSHGGKRLRALLLDQTARTFTKPEQRADLDTAALRDLACAIEIFQTAALIHDDIMDAADTRRGAPSAHKALEALTKNPQQAQGLALMLGDLLATLSIRTAHSASANLPHGDAIFQAFLDMHDQVELGQIMDVSMESLDLSSHADTEKFEDSITATYLNKTASYTTVAPMLMGGLAAGSLLTSRLAHDVGSTLGLAFQIHDDLLDLVSTQQKTGKPLYGDIREGKRTYILAQALKRANDADRAFLVQQFMRDERTPQATQQIRAIFLSTGAIDAAVEKLDELWTQAAHEVLAACMSQDVNPEDAQQYISFCQRFVA</sequence>
<dbReference type="Pfam" id="PF00348">
    <property type="entry name" value="polyprenyl_synt"/>
    <property type="match status" value="1"/>
</dbReference>
<dbReference type="GO" id="GO:0008299">
    <property type="term" value="P:isoprenoid biosynthetic process"/>
    <property type="evidence" value="ECO:0007669"/>
    <property type="project" value="InterPro"/>
</dbReference>
<comment type="cofactor">
    <cofactor evidence="1">
        <name>Mg(2+)</name>
        <dbReference type="ChEBI" id="CHEBI:18420"/>
    </cofactor>
</comment>
<accession>A0A261F5A5</accession>
<dbReference type="EMBL" id="MWWT01000005">
    <property type="protein sequence ID" value="OZG54327.1"/>
    <property type="molecule type" value="Genomic_DNA"/>
</dbReference>
<keyword evidence="5" id="KW-0460">Magnesium</keyword>
<dbReference type="GO" id="GO:0004659">
    <property type="term" value="F:prenyltransferase activity"/>
    <property type="evidence" value="ECO:0007669"/>
    <property type="project" value="InterPro"/>
</dbReference>
<evidence type="ECO:0000313" key="7">
    <source>
        <dbReference type="EMBL" id="OZG54327.1"/>
    </source>
</evidence>
<gene>
    <name evidence="7" type="ORF">ALMA_0788</name>
</gene>
<protein>
    <submittedName>
        <fullName evidence="7">Serralysin</fullName>
    </submittedName>
</protein>
<keyword evidence="8" id="KW-1185">Reference proteome</keyword>
<dbReference type="PROSITE" id="PS00444">
    <property type="entry name" value="POLYPRENYL_SYNTHASE_2"/>
    <property type="match status" value="1"/>
</dbReference>
<evidence type="ECO:0000256" key="3">
    <source>
        <dbReference type="ARBA" id="ARBA00022679"/>
    </source>
</evidence>
<dbReference type="Proteomes" id="UP000243657">
    <property type="component" value="Unassembled WGS sequence"/>
</dbReference>
<keyword evidence="4" id="KW-0479">Metal-binding</keyword>
<dbReference type="PANTHER" id="PTHR12001">
    <property type="entry name" value="GERANYLGERANYL PYROPHOSPHATE SYNTHASE"/>
    <property type="match status" value="1"/>
</dbReference>